<dbReference type="FunCoup" id="A0A1W2WQ35">
    <property type="interactions" value="429"/>
</dbReference>
<dbReference type="InterPro" id="IPR002171">
    <property type="entry name" value="Ribosomal_uL2"/>
</dbReference>
<dbReference type="OMA" id="GGRHPCT"/>
<comment type="similarity">
    <text evidence="2">Belongs to the universal ribosomal protein uL2 family.</text>
</comment>
<dbReference type="GO" id="GO:0003723">
    <property type="term" value="F:RNA binding"/>
    <property type="evidence" value="ECO:0000318"/>
    <property type="project" value="GO_Central"/>
</dbReference>
<dbReference type="KEGG" id="cin:100185367"/>
<dbReference type="Gene3D" id="2.30.30.30">
    <property type="match status" value="1"/>
</dbReference>
<gene>
    <name evidence="14" type="primary">LOC100185367</name>
</gene>
<dbReference type="InterPro" id="IPR022669">
    <property type="entry name" value="Ribosomal_uL2_C"/>
</dbReference>
<evidence type="ECO:0000256" key="7">
    <source>
        <dbReference type="ARBA" id="ARBA00023274"/>
    </source>
</evidence>
<dbReference type="SUPFAM" id="SSF50104">
    <property type="entry name" value="Translation proteins SH3-like domain"/>
    <property type="match status" value="1"/>
</dbReference>
<evidence type="ECO:0000256" key="9">
    <source>
        <dbReference type="ARBA" id="ARBA00035242"/>
    </source>
</evidence>
<evidence type="ECO:0000256" key="6">
    <source>
        <dbReference type="ARBA" id="ARBA00022980"/>
    </source>
</evidence>
<dbReference type="Gene3D" id="4.10.950.10">
    <property type="entry name" value="Ribosomal protein L2, domain 3"/>
    <property type="match status" value="1"/>
</dbReference>
<protein>
    <recommendedName>
        <fullName evidence="9">Large ribosomal subunit protein uL2</fullName>
    </recommendedName>
    <alternativeName>
        <fullName evidence="10">60S ribosomal protein L8</fullName>
    </alternativeName>
</protein>
<dbReference type="InterPro" id="IPR022666">
    <property type="entry name" value="Ribosomal_uL2_RNA-bd_dom"/>
</dbReference>
<dbReference type="SMART" id="SM01382">
    <property type="entry name" value="Ribosomal_L2_C"/>
    <property type="match status" value="1"/>
</dbReference>
<feature type="domain" description="Large ribosomal subunit protein uL2 C-terminal" evidence="12">
    <location>
        <begin position="96"/>
        <end position="231"/>
    </location>
</feature>
<accession>A0A1W2WQ35</accession>
<evidence type="ECO:0000259" key="13">
    <source>
        <dbReference type="SMART" id="SM01383"/>
    </source>
</evidence>
<comment type="function">
    <text evidence="8">Component of the large ribosomal subunit. The ribosome is a large ribonucleoprotein complex responsible for the synthesis of proteins in the cell.</text>
</comment>
<name>A0A1W2WQ35_CIOIN</name>
<dbReference type="InterPro" id="IPR008991">
    <property type="entry name" value="Translation_prot_SH3-like_sf"/>
</dbReference>
<evidence type="ECO:0000259" key="12">
    <source>
        <dbReference type="SMART" id="SM01382"/>
    </source>
</evidence>
<dbReference type="FunFam" id="4.10.950.10:FF:000002">
    <property type="entry name" value="60S ribosomal protein L2"/>
    <property type="match status" value="1"/>
</dbReference>
<dbReference type="PIRSF" id="PIRSF002158">
    <property type="entry name" value="Ribosomal_L2"/>
    <property type="match status" value="1"/>
</dbReference>
<dbReference type="FunFam" id="2.30.30.30:FF:000006">
    <property type="entry name" value="60S ribosomal protein L8"/>
    <property type="match status" value="1"/>
</dbReference>
<dbReference type="Ensembl" id="ENSCINT00000024072.2">
    <property type="protein sequence ID" value="ENSCINP00000023826.2"/>
    <property type="gene ID" value="ENSCING00000023083.1"/>
</dbReference>
<evidence type="ECO:0000256" key="11">
    <source>
        <dbReference type="SAM" id="MobiDB-lite"/>
    </source>
</evidence>
<dbReference type="SMART" id="SM01383">
    <property type="entry name" value="Ribosomal_L2"/>
    <property type="match status" value="1"/>
</dbReference>
<evidence type="ECO:0000256" key="2">
    <source>
        <dbReference type="ARBA" id="ARBA00005636"/>
    </source>
</evidence>
<evidence type="ECO:0000313" key="14">
    <source>
        <dbReference type="Ensembl" id="ENSCINP00000023826.2"/>
    </source>
</evidence>
<reference evidence="14" key="3">
    <citation type="submission" date="2025-09" db="UniProtKB">
        <authorList>
            <consortium name="Ensembl"/>
        </authorList>
    </citation>
    <scope>IDENTIFICATION</scope>
</reference>
<dbReference type="InterPro" id="IPR014722">
    <property type="entry name" value="Rib_uL2_dom2"/>
</dbReference>
<dbReference type="GO" id="GO:0022625">
    <property type="term" value="C:cytosolic large ribosomal subunit"/>
    <property type="evidence" value="ECO:0000318"/>
    <property type="project" value="GO_Central"/>
</dbReference>
<dbReference type="GO" id="GO:0003735">
    <property type="term" value="F:structural constituent of ribosome"/>
    <property type="evidence" value="ECO:0000318"/>
    <property type="project" value="GO_Central"/>
</dbReference>
<dbReference type="Pfam" id="PF00181">
    <property type="entry name" value="Ribosomal_L2_N"/>
    <property type="match status" value="1"/>
</dbReference>
<dbReference type="InParanoid" id="A0A1W2WQ35"/>
<dbReference type="InterPro" id="IPR012340">
    <property type="entry name" value="NA-bd_OB-fold"/>
</dbReference>
<dbReference type="NCBIfam" id="NF007180">
    <property type="entry name" value="PRK09612.1"/>
    <property type="match status" value="1"/>
</dbReference>
<evidence type="ECO:0000313" key="15">
    <source>
        <dbReference type="Proteomes" id="UP000008144"/>
    </source>
</evidence>
<keyword evidence="4" id="KW-0699">rRNA-binding</keyword>
<dbReference type="SUPFAM" id="SSF50249">
    <property type="entry name" value="Nucleic acid-binding proteins"/>
    <property type="match status" value="1"/>
</dbReference>
<dbReference type="AlphaFoldDB" id="A0A1W2WQ35"/>
<keyword evidence="5" id="KW-0694">RNA-binding</keyword>
<dbReference type="Gene3D" id="2.40.50.140">
    <property type="entry name" value="Nucleic acid-binding proteins"/>
    <property type="match status" value="1"/>
</dbReference>
<keyword evidence="7" id="KW-0687">Ribonucleoprotein</keyword>
<feature type="region of interest" description="Disordered" evidence="11">
    <location>
        <begin position="211"/>
        <end position="256"/>
    </location>
</feature>
<dbReference type="eggNOG" id="KOG2309">
    <property type="taxonomic scope" value="Eukaryota"/>
</dbReference>
<keyword evidence="15" id="KW-1185">Reference proteome</keyword>
<dbReference type="Pfam" id="PF03947">
    <property type="entry name" value="Ribosomal_L2_C"/>
    <property type="match status" value="1"/>
</dbReference>
<dbReference type="Proteomes" id="UP000008144">
    <property type="component" value="Unassembled WGS sequence"/>
</dbReference>
<evidence type="ECO:0000256" key="10">
    <source>
        <dbReference type="ARBA" id="ARBA00035350"/>
    </source>
</evidence>
<evidence type="ECO:0000256" key="4">
    <source>
        <dbReference type="ARBA" id="ARBA00022730"/>
    </source>
</evidence>
<sequence length="256" mass="27820">MGRVIRSQRKGPGSIFKAHTTHRKGAAKLRSVDFAERHGYIKGIIKDIVHDPGRGAPLVKVQFQDPYKYRRRLETFVAVEGNFTGQSIYCGKKAQLTIGNVLPVGILPEGTVVCGLEEKTGDRGKLAKTSGNYATIIAHNPDTNRTRVKLPSGAKKLIPSTNRAIIGVVAGGGRIDKPLLKAGAAYHKYKAKRNCWPRVRGVAMNPVEHPFGGGNHQHIGSPSTVRRDASPGRKVGLIAARRTGRLRGSRVSKDKE</sequence>
<feature type="domain" description="Large ribosomal subunit protein uL2 RNA-binding" evidence="13">
    <location>
        <begin position="11"/>
        <end position="90"/>
    </location>
</feature>
<comment type="subcellular location">
    <subcellularLocation>
        <location evidence="1">Cytoplasm</location>
    </subcellularLocation>
</comment>
<dbReference type="PROSITE" id="PS00467">
    <property type="entry name" value="RIBOSOMAL_L2"/>
    <property type="match status" value="1"/>
</dbReference>
<evidence type="ECO:0000256" key="1">
    <source>
        <dbReference type="ARBA" id="ARBA00004496"/>
    </source>
</evidence>
<reference evidence="14" key="2">
    <citation type="submission" date="2025-08" db="UniProtKB">
        <authorList>
            <consortium name="Ensembl"/>
        </authorList>
    </citation>
    <scope>IDENTIFICATION</scope>
</reference>
<proteinExistence type="inferred from homology"/>
<keyword evidence="3" id="KW-0963">Cytoplasm</keyword>
<dbReference type="GeneID" id="100185367"/>
<dbReference type="InterPro" id="IPR022671">
    <property type="entry name" value="Ribosomal_uL2_CS"/>
</dbReference>
<dbReference type="RefSeq" id="XP_004227014.1">
    <property type="nucleotide sequence ID" value="XM_004226966.4"/>
</dbReference>
<dbReference type="GO" id="GO:0002181">
    <property type="term" value="P:cytoplasmic translation"/>
    <property type="evidence" value="ECO:0000318"/>
    <property type="project" value="GO_Central"/>
</dbReference>
<organism evidence="14 15">
    <name type="scientific">Ciona intestinalis</name>
    <name type="common">Transparent sea squirt</name>
    <name type="synonym">Ascidia intestinalis</name>
    <dbReference type="NCBI Taxonomy" id="7719"/>
    <lineage>
        <taxon>Eukaryota</taxon>
        <taxon>Metazoa</taxon>
        <taxon>Chordata</taxon>
        <taxon>Tunicata</taxon>
        <taxon>Ascidiacea</taxon>
        <taxon>Phlebobranchia</taxon>
        <taxon>Cionidae</taxon>
        <taxon>Ciona</taxon>
    </lineage>
</organism>
<dbReference type="STRING" id="7719.ENSCINP00000023826"/>
<dbReference type="GO" id="GO:0019843">
    <property type="term" value="F:rRNA binding"/>
    <property type="evidence" value="ECO:0007669"/>
    <property type="project" value="UniProtKB-KW"/>
</dbReference>
<dbReference type="GeneTree" id="ENSGT00940000153244"/>
<dbReference type="RefSeq" id="XP_002130154.1">
    <property type="nucleotide sequence ID" value="XM_002130118.3"/>
</dbReference>
<dbReference type="FunFam" id="2.40.50.140:FF:000581">
    <property type="entry name" value="Ribosomal protein L8"/>
    <property type="match status" value="1"/>
</dbReference>
<accession>F6Q096</accession>
<dbReference type="InterPro" id="IPR014726">
    <property type="entry name" value="Ribosomal_uL2_dom3"/>
</dbReference>
<dbReference type="PANTHER" id="PTHR13691:SF16">
    <property type="entry name" value="LARGE RIBOSOMAL SUBUNIT PROTEIN UL2"/>
    <property type="match status" value="1"/>
</dbReference>
<evidence type="ECO:0000256" key="8">
    <source>
        <dbReference type="ARBA" id="ARBA00034092"/>
    </source>
</evidence>
<dbReference type="OrthoDB" id="10267824at2759"/>
<dbReference type="PANTHER" id="PTHR13691">
    <property type="entry name" value="RIBOSOMAL PROTEIN L2"/>
    <property type="match status" value="1"/>
</dbReference>
<evidence type="ECO:0000256" key="5">
    <source>
        <dbReference type="ARBA" id="ARBA00022884"/>
    </source>
</evidence>
<dbReference type="InterPro" id="IPR023672">
    <property type="entry name" value="Ribosomal_uL2_arc_euk"/>
</dbReference>
<keyword evidence="6" id="KW-0689">Ribosomal protein</keyword>
<reference evidence="15" key="1">
    <citation type="journal article" date="2002" name="Science">
        <title>The draft genome of Ciona intestinalis: insights into chordate and vertebrate origins.</title>
        <authorList>
            <person name="Dehal P."/>
            <person name="Satou Y."/>
            <person name="Campbell R.K."/>
            <person name="Chapman J."/>
            <person name="Degnan B."/>
            <person name="De Tomaso A."/>
            <person name="Davidson B."/>
            <person name="Di Gregorio A."/>
            <person name="Gelpke M."/>
            <person name="Goodstein D.M."/>
            <person name="Harafuji N."/>
            <person name="Hastings K.E."/>
            <person name="Ho I."/>
            <person name="Hotta K."/>
            <person name="Huang W."/>
            <person name="Kawashima T."/>
            <person name="Lemaire P."/>
            <person name="Martinez D."/>
            <person name="Meinertzhagen I.A."/>
            <person name="Necula S."/>
            <person name="Nonaka M."/>
            <person name="Putnam N."/>
            <person name="Rash S."/>
            <person name="Saiga H."/>
            <person name="Satake M."/>
            <person name="Terry A."/>
            <person name="Yamada L."/>
            <person name="Wang H.G."/>
            <person name="Awazu S."/>
            <person name="Azumi K."/>
            <person name="Boore J."/>
            <person name="Branno M."/>
            <person name="Chin-Bow S."/>
            <person name="DeSantis R."/>
            <person name="Doyle S."/>
            <person name="Francino P."/>
            <person name="Keys D.N."/>
            <person name="Haga S."/>
            <person name="Hayashi H."/>
            <person name="Hino K."/>
            <person name="Imai K.S."/>
            <person name="Inaba K."/>
            <person name="Kano S."/>
            <person name="Kobayashi K."/>
            <person name="Kobayashi M."/>
            <person name="Lee B.I."/>
            <person name="Makabe K.W."/>
            <person name="Manohar C."/>
            <person name="Matassi G."/>
            <person name="Medina M."/>
            <person name="Mochizuki Y."/>
            <person name="Mount S."/>
            <person name="Morishita T."/>
            <person name="Miura S."/>
            <person name="Nakayama A."/>
            <person name="Nishizaka S."/>
            <person name="Nomoto H."/>
            <person name="Ohta F."/>
            <person name="Oishi K."/>
            <person name="Rigoutsos I."/>
            <person name="Sano M."/>
            <person name="Sasaki A."/>
            <person name="Sasakura Y."/>
            <person name="Shoguchi E."/>
            <person name="Shin-i T."/>
            <person name="Spagnuolo A."/>
            <person name="Stainier D."/>
            <person name="Suzuki M.M."/>
            <person name="Tassy O."/>
            <person name="Takatori N."/>
            <person name="Tokuoka M."/>
            <person name="Yagi K."/>
            <person name="Yoshizaki F."/>
            <person name="Wada S."/>
            <person name="Zhang C."/>
            <person name="Hyatt P.D."/>
            <person name="Larimer F."/>
            <person name="Detter C."/>
            <person name="Doggett N."/>
            <person name="Glavina T."/>
            <person name="Hawkins T."/>
            <person name="Richardson P."/>
            <person name="Lucas S."/>
            <person name="Kohara Y."/>
            <person name="Levine M."/>
            <person name="Satoh N."/>
            <person name="Rokhsar D.S."/>
        </authorList>
    </citation>
    <scope>NUCLEOTIDE SEQUENCE [LARGE SCALE GENOMIC DNA]</scope>
</reference>
<evidence type="ECO:0000256" key="3">
    <source>
        <dbReference type="ARBA" id="ARBA00022490"/>
    </source>
</evidence>